<feature type="transmembrane region" description="Helical" evidence="5">
    <location>
        <begin position="183"/>
        <end position="204"/>
    </location>
</feature>
<evidence type="ECO:0000256" key="1">
    <source>
        <dbReference type="ARBA" id="ARBA00004141"/>
    </source>
</evidence>
<reference evidence="6 7" key="1">
    <citation type="submission" date="2015-09" db="EMBL/GenBank/DDBJ databases">
        <title>Sorangium comparison.</title>
        <authorList>
            <person name="Zaburannyi N."/>
            <person name="Bunk B."/>
            <person name="Overmann J."/>
            <person name="Mueller R."/>
        </authorList>
    </citation>
    <scope>NUCLEOTIDE SEQUENCE [LARGE SCALE GENOMIC DNA]</scope>
    <source>
        <strain evidence="6 7">So ceGT47</strain>
    </source>
</reference>
<dbReference type="InterPro" id="IPR044851">
    <property type="entry name" value="Wax_synthase"/>
</dbReference>
<dbReference type="GO" id="GO:0016020">
    <property type="term" value="C:membrane"/>
    <property type="evidence" value="ECO:0007669"/>
    <property type="project" value="UniProtKB-SubCell"/>
</dbReference>
<dbReference type="AlphaFoldDB" id="A0A4V0NDP5"/>
<dbReference type="EMBL" id="CP012670">
    <property type="protein sequence ID" value="AUX23392.1"/>
    <property type="molecule type" value="Genomic_DNA"/>
</dbReference>
<keyword evidence="2 5" id="KW-0812">Transmembrane</keyword>
<dbReference type="PANTHER" id="PTHR31595:SF57">
    <property type="entry name" value="OS04G0481900 PROTEIN"/>
    <property type="match status" value="1"/>
</dbReference>
<dbReference type="OrthoDB" id="139172at2"/>
<dbReference type="PANTHER" id="PTHR31595">
    <property type="entry name" value="LONG-CHAIN-ALCOHOL O-FATTY-ACYLTRANSFERASE 3-RELATED"/>
    <property type="match status" value="1"/>
</dbReference>
<feature type="transmembrane region" description="Helical" evidence="5">
    <location>
        <begin position="216"/>
        <end position="249"/>
    </location>
</feature>
<keyword evidence="4 5" id="KW-0472">Membrane</keyword>
<comment type="subcellular location">
    <subcellularLocation>
        <location evidence="1">Membrane</location>
        <topology evidence="1">Multi-pass membrane protein</topology>
    </subcellularLocation>
</comment>
<accession>A0A4V0NDP5</accession>
<keyword evidence="3 5" id="KW-1133">Transmembrane helix</keyword>
<feature type="transmembrane region" description="Helical" evidence="5">
    <location>
        <begin position="43"/>
        <end position="60"/>
    </location>
</feature>
<dbReference type="InterPro" id="IPR004299">
    <property type="entry name" value="MBOAT_fam"/>
</dbReference>
<feature type="transmembrane region" description="Helical" evidence="5">
    <location>
        <begin position="373"/>
        <end position="390"/>
    </location>
</feature>
<evidence type="ECO:0008006" key="8">
    <source>
        <dbReference type="Google" id="ProtNLM"/>
    </source>
</evidence>
<evidence type="ECO:0000313" key="6">
    <source>
        <dbReference type="EMBL" id="AUX23392.1"/>
    </source>
</evidence>
<feature type="transmembrane region" description="Helical" evidence="5">
    <location>
        <begin position="99"/>
        <end position="116"/>
    </location>
</feature>
<protein>
    <recommendedName>
        <fullName evidence="8">Wax synthase domain-containing protein</fullName>
    </recommendedName>
</protein>
<dbReference type="Proteomes" id="UP000295781">
    <property type="component" value="Chromosome"/>
</dbReference>
<gene>
    <name evidence="6" type="ORF">SOCEGT47_039170</name>
</gene>
<dbReference type="GO" id="GO:0006629">
    <property type="term" value="P:lipid metabolic process"/>
    <property type="evidence" value="ECO:0007669"/>
    <property type="project" value="InterPro"/>
</dbReference>
<feature type="transmembrane region" description="Helical" evidence="5">
    <location>
        <begin position="333"/>
        <end position="352"/>
    </location>
</feature>
<dbReference type="RefSeq" id="WP_129348528.1">
    <property type="nucleotide sequence ID" value="NZ_CP012670.1"/>
</dbReference>
<organism evidence="6 7">
    <name type="scientific">Sorangium cellulosum</name>
    <name type="common">Polyangium cellulosum</name>
    <dbReference type="NCBI Taxonomy" id="56"/>
    <lineage>
        <taxon>Bacteria</taxon>
        <taxon>Pseudomonadati</taxon>
        <taxon>Myxococcota</taxon>
        <taxon>Polyangia</taxon>
        <taxon>Polyangiales</taxon>
        <taxon>Polyangiaceae</taxon>
        <taxon>Sorangium</taxon>
    </lineage>
</organism>
<evidence type="ECO:0000256" key="2">
    <source>
        <dbReference type="ARBA" id="ARBA00022692"/>
    </source>
</evidence>
<feature type="transmembrane region" description="Helical" evidence="5">
    <location>
        <begin position="12"/>
        <end position="31"/>
    </location>
</feature>
<feature type="transmembrane region" description="Helical" evidence="5">
    <location>
        <begin position="301"/>
        <end position="321"/>
    </location>
</feature>
<feature type="transmembrane region" description="Helical" evidence="5">
    <location>
        <begin position="66"/>
        <end position="87"/>
    </location>
</feature>
<evidence type="ECO:0000256" key="3">
    <source>
        <dbReference type="ARBA" id="ARBA00022989"/>
    </source>
</evidence>
<evidence type="ECO:0000313" key="7">
    <source>
        <dbReference type="Proteomes" id="UP000295781"/>
    </source>
</evidence>
<evidence type="ECO:0000256" key="4">
    <source>
        <dbReference type="ARBA" id="ARBA00023136"/>
    </source>
</evidence>
<proteinExistence type="predicted"/>
<name>A0A4V0NDP5_SORCE</name>
<feature type="transmembrane region" description="Helical" evidence="5">
    <location>
        <begin position="122"/>
        <end position="139"/>
    </location>
</feature>
<sequence>MMIHGIDGLGVVTTAMAVLLLRALPVLAVALVSRGVGAGDRGVVLLLYAALAAWVGRLAPVHIERLAVLCAAFGYWIAAAAAFSALARVGAWRRAPAPVSFVAIAAVWLVVPAALLTGPARAAVVLAGVDGMLSIYSVARDGEPRRPLRDSLFFVFVDPTLVLSQRARRVEAPGLRLPAAARLLLGVAAVAGSVALALAAAPLLSSPPWLASGAAHYARVVAIAGAMALSFYAGHSGVASIQIALLSMLGYRAGERYRFPLAATSPRDFWRRWNVYLGQWLRCYVYIPCARSLGRRVPAPVPVAGALAVLAAFVACGVLHAGVQRLIHGRTPWTVVVAFVVHGCALIAWDGAARVFRARAGRGSAVSRAASRLLFIQFSLVMLLWLYPALAGA</sequence>
<dbReference type="Pfam" id="PF03062">
    <property type="entry name" value="MBOAT"/>
    <property type="match status" value="1"/>
</dbReference>
<evidence type="ECO:0000256" key="5">
    <source>
        <dbReference type="SAM" id="Phobius"/>
    </source>
</evidence>
<dbReference type="GO" id="GO:0008374">
    <property type="term" value="F:O-acyltransferase activity"/>
    <property type="evidence" value="ECO:0007669"/>
    <property type="project" value="InterPro"/>
</dbReference>